<organism evidence="2 3">
    <name type="scientific">Kitasatospora arboriphila</name>
    <dbReference type="NCBI Taxonomy" id="258052"/>
    <lineage>
        <taxon>Bacteria</taxon>
        <taxon>Bacillati</taxon>
        <taxon>Actinomycetota</taxon>
        <taxon>Actinomycetes</taxon>
        <taxon>Kitasatosporales</taxon>
        <taxon>Streptomycetaceae</taxon>
        <taxon>Kitasatospora</taxon>
    </lineage>
</organism>
<evidence type="ECO:0000313" key="2">
    <source>
        <dbReference type="EMBL" id="GAA1086658.1"/>
    </source>
</evidence>
<dbReference type="EMBL" id="BAAALD010000028">
    <property type="protein sequence ID" value="GAA1086658.1"/>
    <property type="molecule type" value="Genomic_DNA"/>
</dbReference>
<keyword evidence="3" id="KW-1185">Reference proteome</keyword>
<evidence type="ECO:0000313" key="3">
    <source>
        <dbReference type="Proteomes" id="UP001499987"/>
    </source>
</evidence>
<evidence type="ECO:0000256" key="1">
    <source>
        <dbReference type="SAM" id="MobiDB-lite"/>
    </source>
</evidence>
<dbReference type="Proteomes" id="UP001499987">
    <property type="component" value="Unassembled WGS sequence"/>
</dbReference>
<sequence length="55" mass="5519">MADGAAADGAAVAVVDEGAAAPLEPDPLHAESRRTEASPQTAVVLRMNGCVTEDN</sequence>
<proteinExistence type="predicted"/>
<feature type="compositionally biased region" description="Basic and acidic residues" evidence="1">
    <location>
        <begin position="26"/>
        <end position="36"/>
    </location>
</feature>
<comment type="caution">
    <text evidence="2">The sequence shown here is derived from an EMBL/GenBank/DDBJ whole genome shotgun (WGS) entry which is preliminary data.</text>
</comment>
<reference evidence="2 3" key="1">
    <citation type="journal article" date="2019" name="Int. J. Syst. Evol. Microbiol.">
        <title>The Global Catalogue of Microorganisms (GCM) 10K type strain sequencing project: providing services to taxonomists for standard genome sequencing and annotation.</title>
        <authorList>
            <consortium name="The Broad Institute Genomics Platform"/>
            <consortium name="The Broad Institute Genome Sequencing Center for Infectious Disease"/>
            <person name="Wu L."/>
            <person name="Ma J."/>
        </authorList>
    </citation>
    <scope>NUCLEOTIDE SEQUENCE [LARGE SCALE GENOMIC DNA]</scope>
    <source>
        <strain evidence="2 3">JCM 13002</strain>
    </source>
</reference>
<accession>A0ABN1TIG6</accession>
<protein>
    <submittedName>
        <fullName evidence="2">Uncharacterized protein</fullName>
    </submittedName>
</protein>
<name>A0ABN1TIG6_9ACTN</name>
<gene>
    <name evidence="2" type="ORF">GCM10009663_32880</name>
</gene>
<feature type="region of interest" description="Disordered" evidence="1">
    <location>
        <begin position="17"/>
        <end position="39"/>
    </location>
</feature>